<keyword evidence="4 7" id="KW-0472">Membrane</keyword>
<evidence type="ECO:0000256" key="3">
    <source>
        <dbReference type="ARBA" id="ARBA00022989"/>
    </source>
</evidence>
<evidence type="ECO:0000256" key="4">
    <source>
        <dbReference type="ARBA" id="ARBA00023136"/>
    </source>
</evidence>
<dbReference type="EMBL" id="PFKZ01000079">
    <property type="protein sequence ID" value="PIY59388.1"/>
    <property type="molecule type" value="Genomic_DNA"/>
</dbReference>
<name>A0A2M7Q7K4_9BACT</name>
<evidence type="ECO:0008006" key="10">
    <source>
        <dbReference type="Google" id="ProtNLM"/>
    </source>
</evidence>
<feature type="non-terminal residue" evidence="8">
    <location>
        <position position="219"/>
    </location>
</feature>
<dbReference type="GO" id="GO:0016829">
    <property type="term" value="F:lyase activity"/>
    <property type="evidence" value="ECO:0007669"/>
    <property type="project" value="UniProtKB-KW"/>
</dbReference>
<organism evidence="8 9">
    <name type="scientific">Candidatus Wolfebacteria bacterium CG_4_10_14_0_8_um_filter_37_11</name>
    <dbReference type="NCBI Taxonomy" id="1975062"/>
    <lineage>
        <taxon>Bacteria</taxon>
        <taxon>Candidatus Wolfeibacteriota</taxon>
    </lineage>
</organism>
<dbReference type="Pfam" id="PF02618">
    <property type="entry name" value="YceG"/>
    <property type="match status" value="1"/>
</dbReference>
<accession>A0A2M7Q7K4</accession>
<protein>
    <recommendedName>
        <fullName evidence="10">Endolytic transglycosylase MltG</fullName>
    </recommendedName>
</protein>
<sequence length="219" mass="24167">MKLFFISFIIGILIIGATIGIFIFVSKLQLLSELKETPTIINIQKGDGFGEIADELYVAGLIKSKTVFKTYALLSASAHRLQNGKYKFNSPISIPGLVSVLKIGPKDISVLIFPGMTLKEIDDKLSQENIIGAGDLISTNRQIEELKNRYGFLSEAISLEGFLLPDTYNFRQDSNVDSVIEKFLDNFKNKVMAIIGEDLAEGVDPPHSSIISLLLIIEN</sequence>
<dbReference type="PANTHER" id="PTHR30518:SF2">
    <property type="entry name" value="ENDOLYTIC MUREIN TRANSGLYCOSYLASE"/>
    <property type="match status" value="1"/>
</dbReference>
<keyword evidence="3 7" id="KW-1133">Transmembrane helix</keyword>
<keyword evidence="5" id="KW-0456">Lyase</keyword>
<evidence type="ECO:0000256" key="2">
    <source>
        <dbReference type="ARBA" id="ARBA00022692"/>
    </source>
</evidence>
<gene>
    <name evidence="8" type="ORF">COY96_02090</name>
</gene>
<dbReference type="Gene3D" id="3.30.1490.480">
    <property type="entry name" value="Endolytic murein transglycosylase"/>
    <property type="match status" value="1"/>
</dbReference>
<dbReference type="Proteomes" id="UP000230363">
    <property type="component" value="Unassembled WGS sequence"/>
</dbReference>
<feature type="transmembrane region" description="Helical" evidence="7">
    <location>
        <begin position="6"/>
        <end position="25"/>
    </location>
</feature>
<keyword evidence="6" id="KW-0961">Cell wall biogenesis/degradation</keyword>
<dbReference type="PANTHER" id="PTHR30518">
    <property type="entry name" value="ENDOLYTIC MUREIN TRANSGLYCOSYLASE"/>
    <property type="match status" value="1"/>
</dbReference>
<evidence type="ECO:0000256" key="1">
    <source>
        <dbReference type="ARBA" id="ARBA00022475"/>
    </source>
</evidence>
<keyword evidence="2 7" id="KW-0812">Transmembrane</keyword>
<evidence type="ECO:0000313" key="8">
    <source>
        <dbReference type="EMBL" id="PIY59388.1"/>
    </source>
</evidence>
<dbReference type="InterPro" id="IPR003770">
    <property type="entry name" value="MLTG-like"/>
</dbReference>
<evidence type="ECO:0000313" key="9">
    <source>
        <dbReference type="Proteomes" id="UP000230363"/>
    </source>
</evidence>
<reference evidence="9" key="1">
    <citation type="submission" date="2017-09" db="EMBL/GenBank/DDBJ databases">
        <title>Depth-based differentiation of microbial function through sediment-hosted aquifers and enrichment of novel symbionts in the deep terrestrial subsurface.</title>
        <authorList>
            <person name="Probst A.J."/>
            <person name="Ladd B."/>
            <person name="Jarett J.K."/>
            <person name="Geller-Mcgrath D.E."/>
            <person name="Sieber C.M.K."/>
            <person name="Emerson J.B."/>
            <person name="Anantharaman K."/>
            <person name="Thomas B.C."/>
            <person name="Malmstrom R."/>
            <person name="Stieglmeier M."/>
            <person name="Klingl A."/>
            <person name="Woyke T."/>
            <person name="Ryan C.M."/>
            <person name="Banfield J.F."/>
        </authorList>
    </citation>
    <scope>NUCLEOTIDE SEQUENCE [LARGE SCALE GENOMIC DNA]</scope>
</reference>
<proteinExistence type="predicted"/>
<comment type="caution">
    <text evidence="8">The sequence shown here is derived from an EMBL/GenBank/DDBJ whole genome shotgun (WGS) entry which is preliminary data.</text>
</comment>
<dbReference type="AlphaFoldDB" id="A0A2M7Q7K4"/>
<dbReference type="GO" id="GO:0071555">
    <property type="term" value="P:cell wall organization"/>
    <property type="evidence" value="ECO:0007669"/>
    <property type="project" value="UniProtKB-KW"/>
</dbReference>
<keyword evidence="1" id="KW-1003">Cell membrane</keyword>
<evidence type="ECO:0000256" key="7">
    <source>
        <dbReference type="SAM" id="Phobius"/>
    </source>
</evidence>
<evidence type="ECO:0000256" key="5">
    <source>
        <dbReference type="ARBA" id="ARBA00023239"/>
    </source>
</evidence>
<evidence type="ECO:0000256" key="6">
    <source>
        <dbReference type="ARBA" id="ARBA00023316"/>
    </source>
</evidence>